<organism evidence="1">
    <name type="scientific">Arundo donax</name>
    <name type="common">Giant reed</name>
    <name type="synonym">Donax arundinaceus</name>
    <dbReference type="NCBI Taxonomy" id="35708"/>
    <lineage>
        <taxon>Eukaryota</taxon>
        <taxon>Viridiplantae</taxon>
        <taxon>Streptophyta</taxon>
        <taxon>Embryophyta</taxon>
        <taxon>Tracheophyta</taxon>
        <taxon>Spermatophyta</taxon>
        <taxon>Magnoliopsida</taxon>
        <taxon>Liliopsida</taxon>
        <taxon>Poales</taxon>
        <taxon>Poaceae</taxon>
        <taxon>PACMAD clade</taxon>
        <taxon>Arundinoideae</taxon>
        <taxon>Arundineae</taxon>
        <taxon>Arundo</taxon>
    </lineage>
</organism>
<reference evidence="1" key="2">
    <citation type="journal article" date="2015" name="Data Brief">
        <title>Shoot transcriptome of the giant reed, Arundo donax.</title>
        <authorList>
            <person name="Barrero R.A."/>
            <person name="Guerrero F.D."/>
            <person name="Moolhuijzen P."/>
            <person name="Goolsby J.A."/>
            <person name="Tidwell J."/>
            <person name="Bellgard S.E."/>
            <person name="Bellgard M.I."/>
        </authorList>
    </citation>
    <scope>NUCLEOTIDE SEQUENCE</scope>
    <source>
        <tissue evidence="1">Shoot tissue taken approximately 20 cm above the soil surface</tissue>
    </source>
</reference>
<name>A0A0A9B409_ARUDO</name>
<proteinExistence type="predicted"/>
<accession>A0A0A9B409</accession>
<dbReference type="EMBL" id="GBRH01241007">
    <property type="protein sequence ID" value="JAD56888.1"/>
    <property type="molecule type" value="Transcribed_RNA"/>
</dbReference>
<dbReference type="AlphaFoldDB" id="A0A0A9B409"/>
<reference evidence="1" key="1">
    <citation type="submission" date="2014-09" db="EMBL/GenBank/DDBJ databases">
        <authorList>
            <person name="Magalhaes I.L.F."/>
            <person name="Oliveira U."/>
            <person name="Santos F.R."/>
            <person name="Vidigal T.H.D.A."/>
            <person name="Brescovit A.D."/>
            <person name="Santos A.J."/>
        </authorList>
    </citation>
    <scope>NUCLEOTIDE SEQUENCE</scope>
    <source>
        <tissue evidence="1">Shoot tissue taken approximately 20 cm above the soil surface</tissue>
    </source>
</reference>
<sequence length="44" mass="4767">MRASSPNLISSVHSLSILDDVEARGHKTTTIVAFEIEETGLVNQ</sequence>
<protein>
    <submittedName>
        <fullName evidence="1">Uncharacterized protein</fullName>
    </submittedName>
</protein>
<evidence type="ECO:0000313" key="1">
    <source>
        <dbReference type="EMBL" id="JAD56888.1"/>
    </source>
</evidence>